<accession>A0A1M6LTT9</accession>
<dbReference type="SUPFAM" id="SSF47413">
    <property type="entry name" value="lambda repressor-like DNA-binding domains"/>
    <property type="match status" value="1"/>
</dbReference>
<dbReference type="EMBL" id="FRAD01000006">
    <property type="protein sequence ID" value="SHJ74624.1"/>
    <property type="molecule type" value="Genomic_DNA"/>
</dbReference>
<dbReference type="RefSeq" id="WP_072902629.1">
    <property type="nucleotide sequence ID" value="NZ_FRAD01000006.1"/>
</dbReference>
<dbReference type="STRING" id="1121331.SAMN02745248_00819"/>
<keyword evidence="3" id="KW-1185">Reference proteome</keyword>
<evidence type="ECO:0000313" key="3">
    <source>
        <dbReference type="Proteomes" id="UP000183952"/>
    </source>
</evidence>
<feature type="domain" description="HTH cro/C1-type" evidence="1">
    <location>
        <begin position="7"/>
        <end position="67"/>
    </location>
</feature>
<protein>
    <submittedName>
        <fullName evidence="2">DNA-binding transcriptional regulator, XRE family</fullName>
    </submittedName>
</protein>
<keyword evidence="2" id="KW-0238">DNA-binding</keyword>
<organism evidence="2 3">
    <name type="scientific">Hathewaya proteolytica DSM 3090</name>
    <dbReference type="NCBI Taxonomy" id="1121331"/>
    <lineage>
        <taxon>Bacteria</taxon>
        <taxon>Bacillati</taxon>
        <taxon>Bacillota</taxon>
        <taxon>Clostridia</taxon>
        <taxon>Eubacteriales</taxon>
        <taxon>Clostridiaceae</taxon>
        <taxon>Hathewaya</taxon>
    </lineage>
</organism>
<evidence type="ECO:0000313" key="2">
    <source>
        <dbReference type="EMBL" id="SHJ74624.1"/>
    </source>
</evidence>
<sequence length="81" mass="9417">MAVSYKRLWKLLVDYEMSKADLRKKADIAPNTMTKLRKNEYVAMAILSRICKALDADYGQIMEYVPDDEISDEIIQDGEQR</sequence>
<name>A0A1M6LTT9_9CLOT</name>
<evidence type="ECO:0000259" key="1">
    <source>
        <dbReference type="Pfam" id="PF13443"/>
    </source>
</evidence>
<dbReference type="InterPro" id="IPR001387">
    <property type="entry name" value="Cro/C1-type_HTH"/>
</dbReference>
<dbReference type="GO" id="GO:0003677">
    <property type="term" value="F:DNA binding"/>
    <property type="evidence" value="ECO:0007669"/>
    <property type="project" value="UniProtKB-KW"/>
</dbReference>
<dbReference type="Pfam" id="PF13443">
    <property type="entry name" value="HTH_26"/>
    <property type="match status" value="1"/>
</dbReference>
<gene>
    <name evidence="2" type="ORF">SAMN02745248_00819</name>
</gene>
<dbReference type="Proteomes" id="UP000183952">
    <property type="component" value="Unassembled WGS sequence"/>
</dbReference>
<reference evidence="2 3" key="1">
    <citation type="submission" date="2016-11" db="EMBL/GenBank/DDBJ databases">
        <authorList>
            <person name="Jaros S."/>
            <person name="Januszkiewicz K."/>
            <person name="Wedrychowicz H."/>
        </authorList>
    </citation>
    <scope>NUCLEOTIDE SEQUENCE [LARGE SCALE GENOMIC DNA]</scope>
    <source>
        <strain evidence="2 3">DSM 3090</strain>
    </source>
</reference>
<dbReference type="InterPro" id="IPR010982">
    <property type="entry name" value="Lambda_DNA-bd_dom_sf"/>
</dbReference>
<proteinExistence type="predicted"/>
<dbReference type="AlphaFoldDB" id="A0A1M6LTT9"/>
<dbReference type="OrthoDB" id="9804186at2"/>